<accession>A0AA41X9X0</accession>
<gene>
    <name evidence="2" type="ORF">NK662_06050</name>
</gene>
<reference evidence="2" key="1">
    <citation type="submission" date="2022-07" db="EMBL/GenBank/DDBJ databases">
        <authorList>
            <person name="Li W.-J."/>
            <person name="Deng Q.-Q."/>
        </authorList>
    </citation>
    <scope>NUCLEOTIDE SEQUENCE</scope>
    <source>
        <strain evidence="2">SYSU M60031</strain>
    </source>
</reference>
<evidence type="ECO:0000259" key="1">
    <source>
        <dbReference type="Pfam" id="PF09557"/>
    </source>
</evidence>
<dbReference type="Proteomes" id="UP001156102">
    <property type="component" value="Unassembled WGS sequence"/>
</dbReference>
<dbReference type="NCBIfam" id="TIGR02271">
    <property type="entry name" value="YsnF/AvaK domain"/>
    <property type="match status" value="1"/>
</dbReference>
<dbReference type="AlphaFoldDB" id="A0AA41X9X0"/>
<proteinExistence type="predicted"/>
<evidence type="ECO:0000313" key="3">
    <source>
        <dbReference type="Proteomes" id="UP001156102"/>
    </source>
</evidence>
<dbReference type="PANTHER" id="PTHR38463:SF1">
    <property type="entry name" value="STRESS RESPONSE PROTEIN YSNF"/>
    <property type="match status" value="1"/>
</dbReference>
<comment type="caution">
    <text evidence="2">The sequence shown here is derived from an EMBL/GenBank/DDBJ whole genome shotgun (WGS) entry which is preliminary data.</text>
</comment>
<dbReference type="InterPro" id="IPR019060">
    <property type="entry name" value="DUF2382"/>
</dbReference>
<protein>
    <submittedName>
        <fullName evidence="2">YsnF/AvaK domain-containing protein</fullName>
    </submittedName>
</protein>
<organism evidence="2 3">
    <name type="scientific">Ectobacillus ponti</name>
    <dbReference type="NCBI Taxonomy" id="2961894"/>
    <lineage>
        <taxon>Bacteria</taxon>
        <taxon>Bacillati</taxon>
        <taxon>Bacillota</taxon>
        <taxon>Bacilli</taxon>
        <taxon>Bacillales</taxon>
        <taxon>Bacillaceae</taxon>
        <taxon>Ectobacillus</taxon>
    </lineage>
</organism>
<dbReference type="EMBL" id="JANCLT010000002">
    <property type="protein sequence ID" value="MCP8968101.1"/>
    <property type="molecule type" value="Genomic_DNA"/>
</dbReference>
<feature type="domain" description="DUF2382" evidence="1">
    <location>
        <begin position="9"/>
        <end position="107"/>
    </location>
</feature>
<evidence type="ECO:0000313" key="2">
    <source>
        <dbReference type="EMBL" id="MCP8968101.1"/>
    </source>
</evidence>
<dbReference type="InterPro" id="IPR052967">
    <property type="entry name" value="Stress_Response_Assoc"/>
</dbReference>
<dbReference type="PANTHER" id="PTHR38463">
    <property type="entry name" value="STRESS RESPONSE PROTEIN YSNF"/>
    <property type="match status" value="1"/>
</dbReference>
<name>A0AA41X9X0_9BACI</name>
<dbReference type="Pfam" id="PF09557">
    <property type="entry name" value="DUF2382"/>
    <property type="match status" value="1"/>
</dbReference>
<sequence>MNEKHTILLREEQLQIEKTRKELGKVKVHTEQVTEEKTITIPLTREEIVIETALPEGKIEVMRIPLREEQLEIHKHMVEIEDVSVYMKQTEELQHIEETLRKEKLRIEATGTAIVHEELL</sequence>
<keyword evidence="3" id="KW-1185">Reference proteome</keyword>
<dbReference type="RefSeq" id="WP_254757999.1">
    <property type="nucleotide sequence ID" value="NZ_JANCLT010000002.1"/>
</dbReference>